<name>G9AGI8_SINF1</name>
<evidence type="ECO:0000313" key="1">
    <source>
        <dbReference type="EMBL" id="CCF00170.1"/>
    </source>
</evidence>
<proteinExistence type="predicted"/>
<gene>
    <name evidence="1" type="ordered locus">SFHH103_05707</name>
</gene>
<evidence type="ECO:0000313" key="2">
    <source>
        <dbReference type="Proteomes" id="UP000007735"/>
    </source>
</evidence>
<keyword evidence="1" id="KW-0614">Plasmid</keyword>
<dbReference type="KEGG" id="sfh:SFHH103_05707"/>
<geneLocation type="plasmid" evidence="1 2">
    <name>pSfHH103e</name>
</geneLocation>
<dbReference type="PATRIC" id="fig|380.5.peg.5265"/>
<dbReference type="RefSeq" id="WP_014331823.1">
    <property type="nucleotide sequence ID" value="NC_016815.1"/>
</dbReference>
<sequence>MKLCGLIAFSRVLCPVVGAFATLALMLPIWPQHSLAGPKVAVATGDFLNSIGVVSTFPDRGQPLARTIEMVRFCGFRWVRAGIEGVSETGPTTIQTFLDLYRETGVRLSWGLVSGGTDVKMLVETGKVLAEAGALLAFEGNNEPNNWGVTYQGEEGGGHAPSWMAVAKLQRDLYKAVKSDPTLAKYPVWSISEPGAQPDNVGLQFLAIPPGAQTLMPDGTKYADYANIHNYIYHPHSPYPMDNKVWNAADPTAASKVDGLFGNFGITWAKSFAGYTQEELSSLRRVTTETGTNIAGPVTEELQALNLMNMYLAQFKRGYSHTSVYLLRDRTDEAGNQTFGFFRPDYSARKAAIYLHNLTTILADKETLANPGEIDFQIEGQPETVHDLLLQRTDSTFQLILWGERLNGQDQVKVTLSDFYPSIVIYDPTIGVEPVQALSNVDSFELTLSDHPVIIAIPPRGQ</sequence>
<dbReference type="EMBL" id="HE616899">
    <property type="protein sequence ID" value="CCF00170.1"/>
    <property type="molecule type" value="Genomic_DNA"/>
</dbReference>
<dbReference type="AlphaFoldDB" id="G9AGI8"/>
<organism evidence="1 2">
    <name type="scientific">Sinorhizobium fredii (strain HH103)</name>
    <dbReference type="NCBI Taxonomy" id="1117943"/>
    <lineage>
        <taxon>Bacteria</taxon>
        <taxon>Pseudomonadati</taxon>
        <taxon>Pseudomonadota</taxon>
        <taxon>Alphaproteobacteria</taxon>
        <taxon>Hyphomicrobiales</taxon>
        <taxon>Rhizobiaceae</taxon>
        <taxon>Sinorhizobium/Ensifer group</taxon>
        <taxon>Sinorhizobium</taxon>
    </lineage>
</organism>
<accession>G9AGI8</accession>
<dbReference type="Proteomes" id="UP000007735">
    <property type="component" value="Plasmid pSfHH103e"/>
</dbReference>
<dbReference type="SUPFAM" id="SSF51445">
    <property type="entry name" value="(Trans)glycosidases"/>
    <property type="match status" value="1"/>
</dbReference>
<dbReference type="InterPro" id="IPR017853">
    <property type="entry name" value="GH"/>
</dbReference>
<dbReference type="Gene3D" id="3.20.20.80">
    <property type="entry name" value="Glycosidases"/>
    <property type="match status" value="1"/>
</dbReference>
<protein>
    <recommendedName>
        <fullName evidence="3">Glycosyl hydrolase</fullName>
    </recommendedName>
</protein>
<evidence type="ECO:0008006" key="3">
    <source>
        <dbReference type="Google" id="ProtNLM"/>
    </source>
</evidence>
<reference evidence="1 2" key="1">
    <citation type="journal article" date="2012" name="J. Bacteriol.">
        <title>Genome sequence of the soybean symbiont Sinorhizobium fredii HH103.</title>
        <authorList>
            <person name="Weidner S."/>
            <person name="Becker A."/>
            <person name="Bonilla I."/>
            <person name="Jaenicke S."/>
            <person name="Lloret J."/>
            <person name="Margaret I."/>
            <person name="Puhler A."/>
            <person name="Ruiz-Sainz J.E."/>
            <person name="Schneiker-Bekel S."/>
            <person name="Szczepanowski R."/>
            <person name="Vinardell J.M."/>
            <person name="Zehner S."/>
            <person name="Gottfert M."/>
        </authorList>
    </citation>
    <scope>NUCLEOTIDE SEQUENCE [LARGE SCALE GENOMIC DNA]</scope>
    <source>
        <strain evidence="1 2">HH103</strain>
        <plasmid evidence="2">pSfHH103e</plasmid>
    </source>
</reference>
<dbReference type="HOGENOM" id="CLU_609288_0_0_5"/>